<dbReference type="EMBL" id="LN483157">
    <property type="protein sequence ID" value="CED83728.1"/>
    <property type="molecule type" value="Genomic_DNA"/>
</dbReference>
<evidence type="ECO:0000313" key="3">
    <source>
        <dbReference type="EMBL" id="CED83728.1"/>
    </source>
</evidence>
<organism evidence="3">
    <name type="scientific">Phaffia rhodozyma</name>
    <name type="common">Yeast</name>
    <name type="synonym">Xanthophyllomyces dendrorhous</name>
    <dbReference type="NCBI Taxonomy" id="264483"/>
    <lineage>
        <taxon>Eukaryota</taxon>
        <taxon>Fungi</taxon>
        <taxon>Dikarya</taxon>
        <taxon>Basidiomycota</taxon>
        <taxon>Agaricomycotina</taxon>
        <taxon>Tremellomycetes</taxon>
        <taxon>Cystofilobasidiales</taxon>
        <taxon>Mrakiaceae</taxon>
        <taxon>Phaffia</taxon>
    </lineage>
</organism>
<reference evidence="3" key="1">
    <citation type="submission" date="2014-08" db="EMBL/GenBank/DDBJ databases">
        <authorList>
            <person name="Sharma Rahul"/>
            <person name="Thines Marco"/>
        </authorList>
    </citation>
    <scope>NUCLEOTIDE SEQUENCE</scope>
</reference>
<evidence type="ECO:0000256" key="1">
    <source>
        <dbReference type="SAM" id="MobiDB-lite"/>
    </source>
</evidence>
<accession>A0A0F7SUR5</accession>
<feature type="domain" description="DUF3752" evidence="2">
    <location>
        <begin position="189"/>
        <end position="347"/>
    </location>
</feature>
<feature type="compositionally biased region" description="Basic and acidic residues" evidence="1">
    <location>
        <begin position="231"/>
        <end position="244"/>
    </location>
</feature>
<sequence length="355" mass="38774">MPIGPSLPPHLQLPRPDSPDDEEDEDDAYGPSLPSRPAVSSSASSSIGPSLPPSLARTQQPVQPGSNKEDSGDDDDEESGSIGPALPPHLQARRQAGPSVSKPQPRVGPTLPPSNYQAPSPPSTSAQSYGYDDDSDDDLVGPVPVPEGAQDDGSSALRDFEERQRRWAEQREEAAKPKEMKREEWMLKPPEASDFLSNLDPTKIPRGQTAFSRTSAAPIKKEDQSLWTETPAERKQRLADEVSGKRKRAENSVRVPNDEEADEIRRRKIRDAELQAEIDYHNKKHRGSSLLDIHGKSVEDAKKKGKDGGPPPIWDRDLHMSVGGKLMDDKDRTAKILDAQGLGSRFGHAKGGAYS</sequence>
<feature type="compositionally biased region" description="Acidic residues" evidence="1">
    <location>
        <begin position="19"/>
        <end position="28"/>
    </location>
</feature>
<protein>
    <submittedName>
        <fullName evidence="3">Uncharacterized conserved protein</fullName>
    </submittedName>
</protein>
<dbReference type="InterPro" id="IPR046331">
    <property type="entry name" value="GPAM1-like"/>
</dbReference>
<feature type="region of interest" description="Disordered" evidence="1">
    <location>
        <begin position="1"/>
        <end position="266"/>
    </location>
</feature>
<dbReference type="PANTHER" id="PTHR46370:SF1">
    <property type="entry name" value="GPALPP MOTIFS-CONTAINING PROTEIN 1"/>
    <property type="match status" value="1"/>
</dbReference>
<feature type="compositionally biased region" description="Basic and acidic residues" evidence="1">
    <location>
        <begin position="158"/>
        <end position="186"/>
    </location>
</feature>
<dbReference type="PANTHER" id="PTHR46370">
    <property type="entry name" value="GPALPP MOTIFS-CONTAINING PROTEIN 1"/>
    <property type="match status" value="1"/>
</dbReference>
<dbReference type="AlphaFoldDB" id="A0A0F7SUR5"/>
<dbReference type="Pfam" id="PF12572">
    <property type="entry name" value="DUF3752"/>
    <property type="match status" value="1"/>
</dbReference>
<feature type="compositionally biased region" description="Low complexity" evidence="1">
    <location>
        <begin position="31"/>
        <end position="56"/>
    </location>
</feature>
<feature type="region of interest" description="Disordered" evidence="1">
    <location>
        <begin position="285"/>
        <end position="319"/>
    </location>
</feature>
<evidence type="ECO:0000259" key="2">
    <source>
        <dbReference type="Pfam" id="PF12572"/>
    </source>
</evidence>
<feature type="compositionally biased region" description="Polar residues" evidence="1">
    <location>
        <begin position="57"/>
        <end position="66"/>
    </location>
</feature>
<dbReference type="InterPro" id="IPR022226">
    <property type="entry name" value="DUF3752"/>
</dbReference>
<proteinExistence type="predicted"/>
<feature type="compositionally biased region" description="Basic and acidic residues" evidence="1">
    <location>
        <begin position="293"/>
        <end position="302"/>
    </location>
</feature>
<name>A0A0F7SUR5_PHARH</name>